<evidence type="ECO:0000313" key="2">
    <source>
        <dbReference type="EMBL" id="EHM41633.1"/>
    </source>
</evidence>
<reference evidence="2 3" key="1">
    <citation type="submission" date="2011-08" db="EMBL/GenBank/DDBJ databases">
        <authorList>
            <person name="Weinstock G."/>
            <person name="Sodergren E."/>
            <person name="Clifton S."/>
            <person name="Fulton L."/>
            <person name="Fulton B."/>
            <person name="Courtney L."/>
            <person name="Fronick C."/>
            <person name="Harrison M."/>
            <person name="Strong C."/>
            <person name="Farmer C."/>
            <person name="Delahaunty K."/>
            <person name="Markovic C."/>
            <person name="Hall O."/>
            <person name="Minx P."/>
            <person name="Tomlinson C."/>
            <person name="Mitreva M."/>
            <person name="Hou S."/>
            <person name="Chen J."/>
            <person name="Wollam A."/>
            <person name="Pepin K.H."/>
            <person name="Johnson M."/>
            <person name="Bhonagiri V."/>
            <person name="Zhang X."/>
            <person name="Suruliraj S."/>
            <person name="Warren W."/>
            <person name="Chinwalla A."/>
            <person name="Mardis E.R."/>
            <person name="Wilson R.K."/>
        </authorList>
    </citation>
    <scope>NUCLEOTIDE SEQUENCE [LARGE SCALE GENOMIC DNA]</scope>
    <source>
        <strain evidence="2 3">F0357</strain>
    </source>
</reference>
<comment type="caution">
    <text evidence="2">The sequence shown here is derived from an EMBL/GenBank/DDBJ whole genome shotgun (WGS) entry which is preliminary data.</text>
</comment>
<dbReference type="STRING" id="861450.HMPREF0080_00855"/>
<organism evidence="2 3">
    <name type="scientific">Anaeroglobus geminatus F0357</name>
    <dbReference type="NCBI Taxonomy" id="861450"/>
    <lineage>
        <taxon>Bacteria</taxon>
        <taxon>Bacillati</taxon>
        <taxon>Bacillota</taxon>
        <taxon>Negativicutes</taxon>
        <taxon>Veillonellales</taxon>
        <taxon>Veillonellaceae</taxon>
        <taxon>Anaeroglobus</taxon>
    </lineage>
</organism>
<protein>
    <submittedName>
        <fullName evidence="2">YbbR-like protein</fullName>
    </submittedName>
</protein>
<proteinExistence type="predicted"/>
<dbReference type="InterPro" id="IPR053154">
    <property type="entry name" value="c-di-AMP_regulator"/>
</dbReference>
<dbReference type="Gene3D" id="2.170.120.40">
    <property type="entry name" value="YbbR-like domain"/>
    <property type="match status" value="2"/>
</dbReference>
<dbReference type="HOGENOM" id="CLU_039811_1_0_9"/>
<dbReference type="eggNOG" id="COG4856">
    <property type="taxonomic scope" value="Bacteria"/>
</dbReference>
<dbReference type="InterPro" id="IPR012505">
    <property type="entry name" value="YbbR"/>
</dbReference>
<keyword evidence="3" id="KW-1185">Reference proteome</keyword>
<dbReference type="PATRIC" id="fig|861450.3.peg.807"/>
<dbReference type="Proteomes" id="UP000005481">
    <property type="component" value="Unassembled WGS sequence"/>
</dbReference>
<dbReference type="PANTHER" id="PTHR37804:SF1">
    <property type="entry name" value="CDAA REGULATORY PROTEIN CDAR"/>
    <property type="match status" value="1"/>
</dbReference>
<dbReference type="EMBL" id="AGCJ01000030">
    <property type="protein sequence ID" value="EHM41633.1"/>
    <property type="molecule type" value="Genomic_DNA"/>
</dbReference>
<keyword evidence="1" id="KW-0472">Membrane</keyword>
<keyword evidence="1" id="KW-1133">Transmembrane helix</keyword>
<dbReference type="Gene3D" id="2.170.120.30">
    <property type="match status" value="1"/>
</dbReference>
<keyword evidence="1" id="KW-0812">Transmembrane</keyword>
<dbReference type="PANTHER" id="PTHR37804">
    <property type="entry name" value="CDAA REGULATORY PROTEIN CDAR"/>
    <property type="match status" value="1"/>
</dbReference>
<evidence type="ECO:0000256" key="1">
    <source>
        <dbReference type="SAM" id="Phobius"/>
    </source>
</evidence>
<evidence type="ECO:0000313" key="3">
    <source>
        <dbReference type="Proteomes" id="UP000005481"/>
    </source>
</evidence>
<dbReference type="CDD" id="cd20206">
    <property type="entry name" value="YbbR"/>
    <property type="match status" value="1"/>
</dbReference>
<accession>G9YGT5</accession>
<dbReference type="Pfam" id="PF07949">
    <property type="entry name" value="YbbR"/>
    <property type="match status" value="3"/>
</dbReference>
<feature type="transmembrane region" description="Helical" evidence="1">
    <location>
        <begin position="14"/>
        <end position="32"/>
    </location>
</feature>
<name>G9YGT5_9FIRM</name>
<gene>
    <name evidence="2" type="ORF">HMPREF0080_00855</name>
</gene>
<sequence>MEVRQMIKAPQEKWKIQIICVIVAIGLWFAIISEQNPVSEGSYTVPVVVENLDSQYVVSQVPKNVYIHLSGPRNTIINIDPAEIKAYVDLSAAQEGTVTVPVHIEIPAGTELKKQSVNDATIIVDVYAVQEFRLTPHLVGKLPDGVAVTGIKLLPEKVVASGAKRLLNEVSRAVIEIPVAGKNSGFTVMAPIHLVHADGTPVDGLDLTPHQSSASLTFVQNAASKKVPVNVPTYGEVDASVRVKNVTASPSSVEIRGDRDKLNTIWAVTLEPIDLTGLGSDKEWRVSIPWSTGDGTVEPDVVTVKVETETAE</sequence>
<dbReference type="AlphaFoldDB" id="G9YGT5"/>